<feature type="region of interest" description="Disordered" evidence="1">
    <location>
        <begin position="37"/>
        <end position="69"/>
    </location>
</feature>
<dbReference type="GO" id="GO:0000976">
    <property type="term" value="F:transcription cis-regulatory region binding"/>
    <property type="evidence" value="ECO:0000314"/>
    <property type="project" value="AgBase"/>
</dbReference>
<dbReference type="GO" id="GO:0045893">
    <property type="term" value="P:positive regulation of DNA-templated transcription"/>
    <property type="evidence" value="ECO:0000314"/>
    <property type="project" value="AgBase"/>
</dbReference>
<accession>O42394</accession>
<dbReference type="GO" id="GO:0045892">
    <property type="term" value="P:negative regulation of DNA-templated transcription"/>
    <property type="evidence" value="ECO:0000314"/>
    <property type="project" value="AgBase"/>
</dbReference>
<feature type="region of interest" description="Disordered" evidence="1">
    <location>
        <begin position="141"/>
        <end position="160"/>
    </location>
</feature>
<name>O42394_CHICK</name>
<sequence length="205" mass="20829">NSRQDGILYSHEQTLARPACCSCSQLLDGANKGGFLHRLASKPPAPSDPQTSADSSALSGQERGGAGEAAGLAEQGAGLQPHSLCTCSSHRAFLQPLSPPHTSAQLGSGLGASTAAPSGGEGSVPRGHFCHLPGDGTLTAHPAHLTSTLPKHYSKRKNLPGRAGLGREQFLCPAARRGAGIPQLGHRASGTPRPSPALRASSCSV</sequence>
<dbReference type="GO" id="GO:0000987">
    <property type="term" value="F:cis-regulatory region sequence-specific DNA binding"/>
    <property type="evidence" value="ECO:0000314"/>
    <property type="project" value="AgBase"/>
</dbReference>
<dbReference type="AlphaFoldDB" id="O42394"/>
<dbReference type="GO" id="GO:0003700">
    <property type="term" value="F:DNA-binding transcription factor activity"/>
    <property type="evidence" value="ECO:0000314"/>
    <property type="project" value="AgBase"/>
</dbReference>
<protein>
    <submittedName>
        <fullName evidence="2">Nished</fullName>
    </submittedName>
</protein>
<feature type="compositionally biased region" description="Polar residues" evidence="1">
    <location>
        <begin position="48"/>
        <end position="59"/>
    </location>
</feature>
<dbReference type="EMBL" id="AF003093">
    <property type="protein sequence ID" value="AAB62240.1"/>
    <property type="molecule type" value="mRNA"/>
</dbReference>
<feature type="region of interest" description="Disordered" evidence="1">
    <location>
        <begin position="96"/>
        <end position="135"/>
    </location>
</feature>
<feature type="non-terminal residue" evidence="2">
    <location>
        <position position="1"/>
    </location>
</feature>
<dbReference type="GO" id="GO:0042826">
    <property type="term" value="F:histone deacetylase binding"/>
    <property type="evidence" value="ECO:0000353"/>
    <property type="project" value="AgBase"/>
</dbReference>
<reference evidence="2" key="1">
    <citation type="journal article" date="1997" name="J. Biol. Chem.">
        <title>Two distinct factor-binding DNA elements in cardiac myosin light chain 2 gene are essential for repression of its expression in skeletal muscle. Isolation of a cDNA clone for repressor protein Nished.</title>
        <authorList>
            <person name="Dhar M."/>
            <person name="Mascareno E."/>
            <person name="Siddiqui M.A.Q."/>
        </authorList>
    </citation>
    <scope>NUCLEOTIDE SEQUENCE</scope>
    <source>
        <tissue evidence="2">Skeletal muscle</tissue>
    </source>
</reference>
<evidence type="ECO:0000313" key="2">
    <source>
        <dbReference type="EMBL" id="AAB62240.1"/>
    </source>
</evidence>
<proteinExistence type="evidence at transcript level"/>
<feature type="region of interest" description="Disordered" evidence="1">
    <location>
        <begin position="176"/>
        <end position="205"/>
    </location>
</feature>
<organism evidence="2">
    <name type="scientific">Gallus gallus</name>
    <name type="common">Chicken</name>
    <dbReference type="NCBI Taxonomy" id="9031"/>
    <lineage>
        <taxon>Eukaryota</taxon>
        <taxon>Metazoa</taxon>
        <taxon>Chordata</taxon>
        <taxon>Craniata</taxon>
        <taxon>Vertebrata</taxon>
        <taxon>Euteleostomi</taxon>
        <taxon>Archelosauria</taxon>
        <taxon>Archosauria</taxon>
        <taxon>Dinosauria</taxon>
        <taxon>Saurischia</taxon>
        <taxon>Theropoda</taxon>
        <taxon>Coelurosauria</taxon>
        <taxon>Aves</taxon>
        <taxon>Neognathae</taxon>
        <taxon>Galloanserae</taxon>
        <taxon>Galliformes</taxon>
        <taxon>Phasianidae</taxon>
        <taxon>Phasianinae</taxon>
        <taxon>Gallus</taxon>
    </lineage>
</organism>
<evidence type="ECO:0000256" key="1">
    <source>
        <dbReference type="SAM" id="MobiDB-lite"/>
    </source>
</evidence>
<dbReference type="GO" id="GO:0005634">
    <property type="term" value="C:nucleus"/>
    <property type="evidence" value="ECO:0000314"/>
    <property type="project" value="AgBase"/>
</dbReference>